<keyword evidence="16" id="KW-1185">Reference proteome</keyword>
<dbReference type="Pfam" id="PF00768">
    <property type="entry name" value="Peptidase_S11"/>
    <property type="match status" value="1"/>
</dbReference>
<dbReference type="EMBL" id="QRDT01000017">
    <property type="protein sequence ID" value="RED30367.1"/>
    <property type="molecule type" value="Genomic_DNA"/>
</dbReference>
<dbReference type="InterPro" id="IPR018044">
    <property type="entry name" value="Peptidase_S11"/>
</dbReference>
<proteinExistence type="inferred from homology"/>
<evidence type="ECO:0000256" key="10">
    <source>
        <dbReference type="SAM" id="MobiDB-lite"/>
    </source>
</evidence>
<evidence type="ECO:0000256" key="11">
    <source>
        <dbReference type="SAM" id="SignalP"/>
    </source>
</evidence>
<reference evidence="14 15" key="1">
    <citation type="submission" date="2017-08" db="EMBL/GenBank/DDBJ databases">
        <authorList>
            <person name="de Groot N.N."/>
        </authorList>
    </citation>
    <scope>NUCLEOTIDE SEQUENCE [LARGE SCALE GENOMIC DNA]</scope>
    <source>
        <strain evidence="14 15">JA575</strain>
    </source>
</reference>
<keyword evidence="6" id="KW-0961">Cell wall biogenesis/degradation</keyword>
<evidence type="ECO:0000256" key="1">
    <source>
        <dbReference type="ARBA" id="ARBA00007164"/>
    </source>
</evidence>
<dbReference type="Proteomes" id="UP000256343">
    <property type="component" value="Unassembled WGS sequence"/>
</dbReference>
<dbReference type="InterPro" id="IPR001967">
    <property type="entry name" value="Peptidase_S11_N"/>
</dbReference>
<dbReference type="Gene3D" id="3.40.710.10">
    <property type="entry name" value="DD-peptidase/beta-lactamase superfamily"/>
    <property type="match status" value="1"/>
</dbReference>
<dbReference type="AlphaFoldDB" id="A0A336JV44"/>
<keyword evidence="2 11" id="KW-0732">Signal</keyword>
<feature type="compositionally biased region" description="Basic residues" evidence="10">
    <location>
        <begin position="377"/>
        <end position="387"/>
    </location>
</feature>
<evidence type="ECO:0000256" key="7">
    <source>
        <dbReference type="PIRSR" id="PIRSR618044-1"/>
    </source>
</evidence>
<evidence type="ECO:0000313" key="15">
    <source>
        <dbReference type="Proteomes" id="UP000252631"/>
    </source>
</evidence>
<feature type="region of interest" description="Disordered" evidence="10">
    <location>
        <begin position="294"/>
        <end position="330"/>
    </location>
</feature>
<dbReference type="PANTHER" id="PTHR21581">
    <property type="entry name" value="D-ALANYL-D-ALANINE CARBOXYPEPTIDASE"/>
    <property type="match status" value="1"/>
</dbReference>
<feature type="compositionally biased region" description="Low complexity" evidence="10">
    <location>
        <begin position="429"/>
        <end position="453"/>
    </location>
</feature>
<dbReference type="InterPro" id="IPR012338">
    <property type="entry name" value="Beta-lactam/transpept-like"/>
</dbReference>
<evidence type="ECO:0000256" key="8">
    <source>
        <dbReference type="PIRSR" id="PIRSR618044-2"/>
    </source>
</evidence>
<evidence type="ECO:0000256" key="5">
    <source>
        <dbReference type="ARBA" id="ARBA00022984"/>
    </source>
</evidence>
<gene>
    <name evidence="13" type="ORF">BJ125_11795</name>
    <name evidence="14" type="ORF">SAMN05892882_11795</name>
</gene>
<dbReference type="GO" id="GO:0071555">
    <property type="term" value="P:cell wall organization"/>
    <property type="evidence" value="ECO:0007669"/>
    <property type="project" value="UniProtKB-KW"/>
</dbReference>
<feature type="active site" evidence="7">
    <location>
        <position position="119"/>
    </location>
</feature>
<evidence type="ECO:0000313" key="13">
    <source>
        <dbReference type="EMBL" id="RED30367.1"/>
    </source>
</evidence>
<feature type="active site" description="Acyl-ester intermediate" evidence="7">
    <location>
        <position position="59"/>
    </location>
</feature>
<feature type="active site" description="Proton acceptor" evidence="7">
    <location>
        <position position="62"/>
    </location>
</feature>
<evidence type="ECO:0000259" key="12">
    <source>
        <dbReference type="Pfam" id="PF00768"/>
    </source>
</evidence>
<dbReference type="EMBL" id="UFQQ01000017">
    <property type="protein sequence ID" value="SSW92236.1"/>
    <property type="molecule type" value="Genomic_DNA"/>
</dbReference>
<comment type="similarity">
    <text evidence="1 9">Belongs to the peptidase S11 family.</text>
</comment>
<evidence type="ECO:0000256" key="6">
    <source>
        <dbReference type="ARBA" id="ARBA00023316"/>
    </source>
</evidence>
<dbReference type="SUPFAM" id="SSF56601">
    <property type="entry name" value="beta-lactamase/transpeptidase-like"/>
    <property type="match status" value="1"/>
</dbReference>
<evidence type="ECO:0000256" key="9">
    <source>
        <dbReference type="RuleBase" id="RU004016"/>
    </source>
</evidence>
<protein>
    <submittedName>
        <fullName evidence="14">D-alanyl-D-alanine carboxypeptidase</fullName>
    </submittedName>
</protein>
<dbReference type="PANTHER" id="PTHR21581:SF6">
    <property type="entry name" value="TRAFFICKING PROTEIN PARTICLE COMPLEX SUBUNIT 12"/>
    <property type="match status" value="1"/>
</dbReference>
<keyword evidence="5" id="KW-0573">Peptidoglycan synthesis</keyword>
<dbReference type="OrthoDB" id="5291989at2"/>
<accession>A0A336JV44</accession>
<evidence type="ECO:0000313" key="16">
    <source>
        <dbReference type="Proteomes" id="UP000256343"/>
    </source>
</evidence>
<keyword evidence="3" id="KW-0378">Hydrolase</keyword>
<feature type="domain" description="Peptidase S11 D-alanyl-D-alanine carboxypeptidase A N-terminal" evidence="12">
    <location>
        <begin position="29"/>
        <end position="251"/>
    </location>
</feature>
<reference evidence="13 16" key="2">
    <citation type="submission" date="2018-07" db="EMBL/GenBank/DDBJ databases">
        <title>Genomic Encyclopedia of Archaeal and Bacterial Type Strains, Phase II (KMG-II): from individual species to whole genera.</title>
        <authorList>
            <person name="Goeker M."/>
        </authorList>
    </citation>
    <scope>NUCLEOTIDE SEQUENCE [LARGE SCALE GENOMIC DNA]</scope>
    <source>
        <strain evidence="13 16">JA575</strain>
    </source>
</reference>
<sequence>MIIAQPRRSSLFLCLVAATLLSLALLPRAASAEALLLVEADTGKVLQADNATYPWHPASVTKLMTLYVTLQAVKQGRLTTDSLLTVSPIAAAQSPSKMGFRAGTQITVDNALKMMMVKSANDMAVVLAEGVGGSVDGFSAMMNDTAARLGMTQTHYVNPNGLPADEQVTSARDLAILARAIIRDLPEYEYYVHIPAIRFGKRVTRNFNKLIGRYPGADGFKTGFICASGYNLVASATRNGRRLIAVVLGANSGQDRAVKAAQLLERGFSTNTLAWLTPSLGTVDNLAPIAATPPDLRDEMCGPKRKRPASDDDETVANALSGNPVMSMFQPPTLRPVDMIAAEPEPTQPVLVYTGPTRSGPALIAAESNDAEQHTAKPAKKKARAAKKKDAAPASDEASAAKDGKKPKPRTAVIVDTSKPAGPKHTTAKPDAAADKPAAAKPKPKAAAKPAPKSATGETKPKS</sequence>
<dbReference type="GO" id="GO:0009252">
    <property type="term" value="P:peptidoglycan biosynthetic process"/>
    <property type="evidence" value="ECO:0007669"/>
    <property type="project" value="UniProtKB-KW"/>
</dbReference>
<dbReference type="PRINTS" id="PR00725">
    <property type="entry name" value="DADACBPTASE1"/>
</dbReference>
<evidence type="ECO:0000256" key="2">
    <source>
        <dbReference type="ARBA" id="ARBA00022729"/>
    </source>
</evidence>
<keyword evidence="4" id="KW-0133">Cell shape</keyword>
<evidence type="ECO:0000313" key="14">
    <source>
        <dbReference type="EMBL" id="SSW92236.1"/>
    </source>
</evidence>
<evidence type="ECO:0000256" key="3">
    <source>
        <dbReference type="ARBA" id="ARBA00022801"/>
    </source>
</evidence>
<feature type="region of interest" description="Disordered" evidence="10">
    <location>
        <begin position="367"/>
        <end position="463"/>
    </location>
</feature>
<feature type="chain" id="PRO_5016376306" evidence="11">
    <location>
        <begin position="33"/>
        <end position="463"/>
    </location>
</feature>
<organism evidence="14 15">
    <name type="scientific">Rhodopseudomonas pentothenatexigens</name>
    <dbReference type="NCBI Taxonomy" id="999699"/>
    <lineage>
        <taxon>Bacteria</taxon>
        <taxon>Pseudomonadati</taxon>
        <taxon>Pseudomonadota</taxon>
        <taxon>Alphaproteobacteria</taxon>
        <taxon>Hyphomicrobiales</taxon>
        <taxon>Nitrobacteraceae</taxon>
        <taxon>Rhodopseudomonas</taxon>
    </lineage>
</organism>
<feature type="binding site" evidence="8">
    <location>
        <position position="221"/>
    </location>
    <ligand>
        <name>substrate</name>
    </ligand>
</feature>
<keyword evidence="14" id="KW-0121">Carboxypeptidase</keyword>
<feature type="signal peptide" evidence="11">
    <location>
        <begin position="1"/>
        <end position="32"/>
    </location>
</feature>
<evidence type="ECO:0000256" key="4">
    <source>
        <dbReference type="ARBA" id="ARBA00022960"/>
    </source>
</evidence>
<dbReference type="Proteomes" id="UP000252631">
    <property type="component" value="Unassembled WGS sequence"/>
</dbReference>
<dbReference type="GO" id="GO:0008360">
    <property type="term" value="P:regulation of cell shape"/>
    <property type="evidence" value="ECO:0007669"/>
    <property type="project" value="UniProtKB-KW"/>
</dbReference>
<dbReference type="GO" id="GO:0006508">
    <property type="term" value="P:proteolysis"/>
    <property type="evidence" value="ECO:0007669"/>
    <property type="project" value="InterPro"/>
</dbReference>
<name>A0A336JV44_9BRAD</name>
<dbReference type="GO" id="GO:0009002">
    <property type="term" value="F:serine-type D-Ala-D-Ala carboxypeptidase activity"/>
    <property type="evidence" value="ECO:0007669"/>
    <property type="project" value="InterPro"/>
</dbReference>
<keyword evidence="14" id="KW-0645">Protease</keyword>